<name>A0A8J7WEI6_9RHOB</name>
<dbReference type="AlphaFoldDB" id="A0A8J7WEI6"/>
<gene>
    <name evidence="2" type="ORF">KB874_14615</name>
</gene>
<accession>A0A8J7WEI6</accession>
<dbReference type="RefSeq" id="WP_212537271.1">
    <property type="nucleotide sequence ID" value="NZ_JAGTUU010000005.1"/>
</dbReference>
<evidence type="ECO:0000313" key="3">
    <source>
        <dbReference type="Proteomes" id="UP000681356"/>
    </source>
</evidence>
<dbReference type="Proteomes" id="UP000681356">
    <property type="component" value="Unassembled WGS sequence"/>
</dbReference>
<organism evidence="2 3">
    <name type="scientific">Thetidibacter halocola</name>
    <dbReference type="NCBI Taxonomy" id="2827239"/>
    <lineage>
        <taxon>Bacteria</taxon>
        <taxon>Pseudomonadati</taxon>
        <taxon>Pseudomonadota</taxon>
        <taxon>Alphaproteobacteria</taxon>
        <taxon>Rhodobacterales</taxon>
        <taxon>Roseobacteraceae</taxon>
        <taxon>Thetidibacter</taxon>
    </lineage>
</organism>
<keyword evidence="1" id="KW-1133">Transmembrane helix</keyword>
<keyword evidence="1" id="KW-0472">Membrane</keyword>
<sequence length="45" mass="4861">MRLASRRCGYCYTDKPVYQWPGVLALFAVLSAATLLLAGLMLVAG</sequence>
<feature type="transmembrane region" description="Helical" evidence="1">
    <location>
        <begin position="20"/>
        <end position="44"/>
    </location>
</feature>
<reference evidence="2" key="1">
    <citation type="submission" date="2021-04" db="EMBL/GenBank/DDBJ databases">
        <authorList>
            <person name="Yoon J."/>
        </authorList>
    </citation>
    <scope>NUCLEOTIDE SEQUENCE</scope>
    <source>
        <strain evidence="2">KMU-90</strain>
    </source>
</reference>
<evidence type="ECO:0000313" key="2">
    <source>
        <dbReference type="EMBL" id="MBS0125322.1"/>
    </source>
</evidence>
<evidence type="ECO:0000256" key="1">
    <source>
        <dbReference type="SAM" id="Phobius"/>
    </source>
</evidence>
<proteinExistence type="predicted"/>
<keyword evidence="3" id="KW-1185">Reference proteome</keyword>
<comment type="caution">
    <text evidence="2">The sequence shown here is derived from an EMBL/GenBank/DDBJ whole genome shotgun (WGS) entry which is preliminary data.</text>
</comment>
<dbReference type="EMBL" id="JAGTUU010000005">
    <property type="protein sequence ID" value="MBS0125322.1"/>
    <property type="molecule type" value="Genomic_DNA"/>
</dbReference>
<keyword evidence="1" id="KW-0812">Transmembrane</keyword>
<protein>
    <submittedName>
        <fullName evidence="2">Uncharacterized protein</fullName>
    </submittedName>
</protein>